<gene>
    <name evidence="2" type="ORF">FEZ48_13885</name>
</gene>
<comment type="caution">
    <text evidence="2">The sequence shown here is derived from an EMBL/GenBank/DDBJ whole genome shotgun (WGS) entry which is preliminary data.</text>
</comment>
<dbReference type="Proteomes" id="UP000307201">
    <property type="component" value="Unassembled WGS sequence"/>
</dbReference>
<organism evidence="2 3">
    <name type="scientific">Marinilactibacillus psychrotolerans</name>
    <dbReference type="NCBI Taxonomy" id="191770"/>
    <lineage>
        <taxon>Bacteria</taxon>
        <taxon>Bacillati</taxon>
        <taxon>Bacillota</taxon>
        <taxon>Bacilli</taxon>
        <taxon>Lactobacillales</taxon>
        <taxon>Carnobacteriaceae</taxon>
        <taxon>Marinilactibacillus</taxon>
    </lineage>
</organism>
<keyword evidence="1" id="KW-0812">Transmembrane</keyword>
<keyword evidence="1" id="KW-1133">Transmembrane helix</keyword>
<keyword evidence="1" id="KW-0472">Membrane</keyword>
<evidence type="ECO:0000313" key="2">
    <source>
        <dbReference type="EMBL" id="TLQ03952.1"/>
    </source>
</evidence>
<protein>
    <submittedName>
        <fullName evidence="2">Uncharacterized protein</fullName>
    </submittedName>
</protein>
<proteinExistence type="predicted"/>
<accession>A0A5R9BVM6</accession>
<dbReference type="AlphaFoldDB" id="A0A5R9BVM6"/>
<dbReference type="EMBL" id="VBTE01000100">
    <property type="protein sequence ID" value="TLQ03952.1"/>
    <property type="molecule type" value="Genomic_DNA"/>
</dbReference>
<sequence length="87" mass="10180">MDGKEWYSNKELFELISTLKDDLSETRNIIKKYNGLREKIEIVEDKVNHIENMQVAKSGFGQAVRSWGGWIFSLITLLILLMEMFIL</sequence>
<dbReference type="RefSeq" id="WP_138473251.1">
    <property type="nucleotide sequence ID" value="NZ_CBCPHL010000011.1"/>
</dbReference>
<reference evidence="2 3" key="1">
    <citation type="submission" date="2019-05" db="EMBL/GenBank/DDBJ databases">
        <title>The metagenome of a microbial culture collection derived from dairy environment covers the genomic content of the human microbiome.</title>
        <authorList>
            <person name="Roder T."/>
            <person name="Wuthrich D."/>
            <person name="Sattari Z."/>
            <person name="Von Ah U."/>
            <person name="Bar C."/>
            <person name="Ronchi F."/>
            <person name="Macpherson A.J."/>
            <person name="Ganal-Vonarburg S.C."/>
            <person name="Bruggmann R."/>
            <person name="Vergeres G."/>
        </authorList>
    </citation>
    <scope>NUCLEOTIDE SEQUENCE [LARGE SCALE GENOMIC DNA]</scope>
    <source>
        <strain evidence="2 3">FAM 24235</strain>
    </source>
</reference>
<dbReference type="OrthoDB" id="2704549at2"/>
<feature type="transmembrane region" description="Helical" evidence="1">
    <location>
        <begin position="67"/>
        <end position="86"/>
    </location>
</feature>
<evidence type="ECO:0000256" key="1">
    <source>
        <dbReference type="SAM" id="Phobius"/>
    </source>
</evidence>
<evidence type="ECO:0000313" key="3">
    <source>
        <dbReference type="Proteomes" id="UP000307201"/>
    </source>
</evidence>
<name>A0A5R9BVM6_9LACT</name>